<keyword evidence="3" id="KW-0813">Transport</keyword>
<dbReference type="Pfam" id="PF00486">
    <property type="entry name" value="Trans_reg_C"/>
    <property type="match status" value="1"/>
</dbReference>
<evidence type="ECO:0000256" key="7">
    <source>
        <dbReference type="ARBA" id="ARBA00023012"/>
    </source>
</evidence>
<dbReference type="Pfam" id="PF00072">
    <property type="entry name" value="Response_reg"/>
    <property type="match status" value="1"/>
</dbReference>
<evidence type="ECO:0000256" key="3">
    <source>
        <dbReference type="ARBA" id="ARBA00022448"/>
    </source>
</evidence>
<evidence type="ECO:0000313" key="17">
    <source>
        <dbReference type="EMBL" id="PJG83726.1"/>
    </source>
</evidence>
<dbReference type="PANTHER" id="PTHR48111:SF40">
    <property type="entry name" value="PHOSPHATE REGULON TRANSCRIPTIONAL REGULATORY PROTEIN PHOB"/>
    <property type="match status" value="1"/>
</dbReference>
<dbReference type="InterPro" id="IPR011006">
    <property type="entry name" value="CheY-like_superfamily"/>
</dbReference>
<feature type="domain" description="Response regulatory" evidence="15">
    <location>
        <begin position="12"/>
        <end position="127"/>
    </location>
</feature>
<dbReference type="Gene3D" id="3.40.50.2300">
    <property type="match status" value="1"/>
</dbReference>
<dbReference type="SMART" id="SM00862">
    <property type="entry name" value="Trans_reg_C"/>
    <property type="match status" value="1"/>
</dbReference>
<evidence type="ECO:0000256" key="5">
    <source>
        <dbReference type="ARBA" id="ARBA00022553"/>
    </source>
</evidence>
<dbReference type="Gene3D" id="1.10.10.10">
    <property type="entry name" value="Winged helix-like DNA-binding domain superfamily/Winged helix DNA-binding domain"/>
    <property type="match status" value="1"/>
</dbReference>
<evidence type="ECO:0000256" key="12">
    <source>
        <dbReference type="ARBA" id="ARBA00024735"/>
    </source>
</evidence>
<evidence type="ECO:0000313" key="18">
    <source>
        <dbReference type="Proteomes" id="UP000230282"/>
    </source>
</evidence>
<keyword evidence="9 14" id="KW-0238">DNA-binding</keyword>
<dbReference type="SUPFAM" id="SSF52172">
    <property type="entry name" value="CheY-like"/>
    <property type="match status" value="1"/>
</dbReference>
<gene>
    <name evidence="17" type="primary">phoB</name>
    <name evidence="17" type="ORF">CVP04_02385</name>
</gene>
<evidence type="ECO:0000259" key="15">
    <source>
        <dbReference type="PROSITE" id="PS50110"/>
    </source>
</evidence>
<dbReference type="PROSITE" id="PS50110">
    <property type="entry name" value="RESPONSE_REGULATORY"/>
    <property type="match status" value="1"/>
</dbReference>
<proteinExistence type="predicted"/>
<keyword evidence="6" id="KW-0592">Phosphate transport</keyword>
<dbReference type="InterPro" id="IPR039420">
    <property type="entry name" value="WalR-like"/>
</dbReference>
<dbReference type="FunFam" id="3.40.50.2300:FF:000001">
    <property type="entry name" value="DNA-binding response regulator PhoB"/>
    <property type="match status" value="1"/>
</dbReference>
<dbReference type="PANTHER" id="PTHR48111">
    <property type="entry name" value="REGULATOR OF RPOS"/>
    <property type="match status" value="1"/>
</dbReference>
<keyword evidence="7" id="KW-0902">Two-component regulatory system</keyword>
<evidence type="ECO:0000256" key="6">
    <source>
        <dbReference type="ARBA" id="ARBA00022592"/>
    </source>
</evidence>
<dbReference type="PROSITE" id="PS51755">
    <property type="entry name" value="OMPR_PHOB"/>
    <property type="match status" value="1"/>
</dbReference>
<dbReference type="Gene3D" id="6.10.250.690">
    <property type="match status" value="1"/>
</dbReference>
<evidence type="ECO:0000256" key="14">
    <source>
        <dbReference type="PROSITE-ProRule" id="PRU01091"/>
    </source>
</evidence>
<dbReference type="CDD" id="cd17618">
    <property type="entry name" value="REC_OmpR_PhoB"/>
    <property type="match status" value="1"/>
</dbReference>
<keyword evidence="11" id="KW-0804">Transcription</keyword>
<dbReference type="GO" id="GO:0000976">
    <property type="term" value="F:transcription cis-regulatory region binding"/>
    <property type="evidence" value="ECO:0007669"/>
    <property type="project" value="TreeGrafter"/>
</dbReference>
<dbReference type="CDD" id="cd00383">
    <property type="entry name" value="trans_reg_C"/>
    <property type="match status" value="1"/>
</dbReference>
<dbReference type="InterPro" id="IPR001789">
    <property type="entry name" value="Sig_transdc_resp-reg_receiver"/>
</dbReference>
<dbReference type="OrthoDB" id="9802426at2"/>
<dbReference type="SUPFAM" id="SSF46894">
    <property type="entry name" value="C-terminal effector domain of the bipartite response regulators"/>
    <property type="match status" value="1"/>
</dbReference>
<organism evidence="17 18">
    <name type="scientific">Caviibacterium pharyngocola</name>
    <dbReference type="NCBI Taxonomy" id="28159"/>
    <lineage>
        <taxon>Bacteria</taxon>
        <taxon>Pseudomonadati</taxon>
        <taxon>Pseudomonadota</taxon>
        <taxon>Gammaproteobacteria</taxon>
        <taxon>Pasteurellales</taxon>
        <taxon>Pasteurellaceae</taxon>
        <taxon>Caviibacterium</taxon>
    </lineage>
</organism>
<reference evidence="17 18" key="1">
    <citation type="submission" date="2017-11" db="EMBL/GenBank/DDBJ databases">
        <title>Reclassification of Bisgaard taxon 5 as Caviibacterium pharyngocola gen. nov., sp. nov.</title>
        <authorList>
            <person name="Christensen H."/>
        </authorList>
    </citation>
    <scope>NUCLEOTIDE SEQUENCE [LARGE SCALE GENOMIC DNA]</scope>
    <source>
        <strain evidence="17 18">7_3</strain>
    </source>
</reference>
<evidence type="ECO:0000256" key="9">
    <source>
        <dbReference type="ARBA" id="ARBA00023125"/>
    </source>
</evidence>
<comment type="subcellular location">
    <subcellularLocation>
        <location evidence="1">Cytoplasm</location>
    </subcellularLocation>
</comment>
<name>A0A2M8RXX7_9PAST</name>
<dbReference type="GO" id="GO:0032993">
    <property type="term" value="C:protein-DNA complex"/>
    <property type="evidence" value="ECO:0007669"/>
    <property type="project" value="TreeGrafter"/>
</dbReference>
<dbReference type="InterPro" id="IPR011879">
    <property type="entry name" value="Sig_transdc_resp-reg_PhoB"/>
</dbReference>
<keyword evidence="5 13" id="KW-0597">Phosphoprotein</keyword>
<evidence type="ECO:0000256" key="4">
    <source>
        <dbReference type="ARBA" id="ARBA00022490"/>
    </source>
</evidence>
<evidence type="ECO:0000256" key="13">
    <source>
        <dbReference type="PROSITE-ProRule" id="PRU00169"/>
    </source>
</evidence>
<dbReference type="NCBIfam" id="TIGR02154">
    <property type="entry name" value="PhoB"/>
    <property type="match status" value="1"/>
</dbReference>
<evidence type="ECO:0000256" key="1">
    <source>
        <dbReference type="ARBA" id="ARBA00004496"/>
    </source>
</evidence>
<evidence type="ECO:0000256" key="8">
    <source>
        <dbReference type="ARBA" id="ARBA00023015"/>
    </source>
</evidence>
<dbReference type="EMBL" id="PHGZ01000005">
    <property type="protein sequence ID" value="PJG83726.1"/>
    <property type="molecule type" value="Genomic_DNA"/>
</dbReference>
<keyword evidence="8" id="KW-0805">Transcription regulation</keyword>
<comment type="caution">
    <text evidence="17">The sequence shown here is derived from an EMBL/GenBank/DDBJ whole genome shotgun (WGS) entry which is preliminary data.</text>
</comment>
<evidence type="ECO:0000256" key="10">
    <source>
        <dbReference type="ARBA" id="ARBA00023159"/>
    </source>
</evidence>
<feature type="DNA-binding region" description="OmpR/PhoB-type" evidence="14">
    <location>
        <begin position="134"/>
        <end position="232"/>
    </location>
</feature>
<dbReference type="FunFam" id="1.10.10.10:FF:000011">
    <property type="entry name" value="Phosphate regulon transcriptional regulator PhoB"/>
    <property type="match status" value="1"/>
</dbReference>
<accession>A0A2M8RXX7</accession>
<comment type="function">
    <text evidence="12">This protein is a positive regulator for the phosphate regulon. Transcription of this operon is positively regulated by PhoB and PhoR when phosphate is limited.</text>
</comment>
<evidence type="ECO:0000259" key="16">
    <source>
        <dbReference type="PROSITE" id="PS51755"/>
    </source>
</evidence>
<dbReference type="Proteomes" id="UP000230282">
    <property type="component" value="Unassembled WGS sequence"/>
</dbReference>
<feature type="domain" description="OmpR/PhoB-type" evidence="16">
    <location>
        <begin position="134"/>
        <end position="232"/>
    </location>
</feature>
<feature type="modified residue" description="4-aspartylphosphate" evidence="13">
    <location>
        <position position="60"/>
    </location>
</feature>
<keyword evidence="4" id="KW-0963">Cytoplasm</keyword>
<dbReference type="GO" id="GO:0006817">
    <property type="term" value="P:phosphate ion transport"/>
    <property type="evidence" value="ECO:0007669"/>
    <property type="project" value="UniProtKB-KW"/>
</dbReference>
<evidence type="ECO:0000256" key="11">
    <source>
        <dbReference type="ARBA" id="ARBA00023163"/>
    </source>
</evidence>
<protein>
    <recommendedName>
        <fullName evidence="2">Phosphate regulon transcriptional regulatory protein PhoB</fullName>
    </recommendedName>
</protein>
<dbReference type="InterPro" id="IPR036388">
    <property type="entry name" value="WH-like_DNA-bd_sf"/>
</dbReference>
<sequence length="238" mass="27916">MIYQREVGVDKKILIVEDERSIREMITLFLDQQGYRTLEAEDYQSAVKKLKEKPDLILLDWMLPGRSGIQLIQFLKKNGDTSMIPIVMLTARSTEEDCILCLNAGADDYVTKPFSPKVLLARIEAVLRRSYESNKLICIDDLILDPEAQRVSFRQQVIELSATEYKLLHFFMTHPEKVYSREQLLDFIWGNDIYVEDRTVDSYIRRLRRSLEPYGLECYVQTVRGTGYRFSNHFQDIQ</sequence>
<dbReference type="GO" id="GO:0005829">
    <property type="term" value="C:cytosol"/>
    <property type="evidence" value="ECO:0007669"/>
    <property type="project" value="TreeGrafter"/>
</dbReference>
<dbReference type="GO" id="GO:0000156">
    <property type="term" value="F:phosphorelay response regulator activity"/>
    <property type="evidence" value="ECO:0007669"/>
    <property type="project" value="InterPro"/>
</dbReference>
<keyword evidence="10" id="KW-0010">Activator</keyword>
<dbReference type="GO" id="GO:0006355">
    <property type="term" value="P:regulation of DNA-templated transcription"/>
    <property type="evidence" value="ECO:0007669"/>
    <property type="project" value="InterPro"/>
</dbReference>
<keyword evidence="18" id="KW-1185">Reference proteome</keyword>
<evidence type="ECO:0000256" key="2">
    <source>
        <dbReference type="ARBA" id="ARBA00013332"/>
    </source>
</evidence>
<dbReference type="InterPro" id="IPR001867">
    <property type="entry name" value="OmpR/PhoB-type_DNA-bd"/>
</dbReference>
<dbReference type="SMART" id="SM00448">
    <property type="entry name" value="REC"/>
    <property type="match status" value="1"/>
</dbReference>
<dbReference type="AlphaFoldDB" id="A0A2M8RXX7"/>
<dbReference type="InterPro" id="IPR016032">
    <property type="entry name" value="Sig_transdc_resp-reg_C-effctor"/>
</dbReference>